<comment type="caution">
    <text evidence="2">The sequence shown here is derived from an EMBL/GenBank/DDBJ whole genome shotgun (WGS) entry which is preliminary data.</text>
</comment>
<keyword evidence="1" id="KW-0472">Membrane</keyword>
<name>A0A7C4BC50_9CREN</name>
<evidence type="ECO:0000313" key="2">
    <source>
        <dbReference type="EMBL" id="HGI87694.1"/>
    </source>
</evidence>
<accession>A0A7C4BC50</accession>
<keyword evidence="1" id="KW-1133">Transmembrane helix</keyword>
<reference evidence="2" key="1">
    <citation type="journal article" date="2020" name="mSystems">
        <title>Genome- and Community-Level Interaction Insights into Carbon Utilization and Element Cycling Functions of Hydrothermarchaeota in Hydrothermal Sediment.</title>
        <authorList>
            <person name="Zhou Z."/>
            <person name="Liu Y."/>
            <person name="Xu W."/>
            <person name="Pan J."/>
            <person name="Luo Z.H."/>
            <person name="Li M."/>
        </authorList>
    </citation>
    <scope>NUCLEOTIDE SEQUENCE [LARGE SCALE GENOMIC DNA]</scope>
    <source>
        <strain evidence="2">SpSt-732</strain>
    </source>
</reference>
<evidence type="ECO:0000256" key="1">
    <source>
        <dbReference type="SAM" id="Phobius"/>
    </source>
</evidence>
<feature type="transmembrane region" description="Helical" evidence="1">
    <location>
        <begin position="7"/>
        <end position="26"/>
    </location>
</feature>
<proteinExistence type="predicted"/>
<feature type="transmembrane region" description="Helical" evidence="1">
    <location>
        <begin position="38"/>
        <end position="57"/>
    </location>
</feature>
<gene>
    <name evidence="2" type="ORF">ENV14_04800</name>
</gene>
<organism evidence="2">
    <name type="scientific">Ignisphaera aggregans</name>
    <dbReference type="NCBI Taxonomy" id="334771"/>
    <lineage>
        <taxon>Archaea</taxon>
        <taxon>Thermoproteota</taxon>
        <taxon>Thermoprotei</taxon>
        <taxon>Desulfurococcales</taxon>
        <taxon>Desulfurococcaceae</taxon>
        <taxon>Ignisphaera</taxon>
    </lineage>
</organism>
<dbReference type="EMBL" id="DTFF01000042">
    <property type="protein sequence ID" value="HGI87694.1"/>
    <property type="molecule type" value="Genomic_DNA"/>
</dbReference>
<keyword evidence="1" id="KW-0812">Transmembrane</keyword>
<dbReference type="AlphaFoldDB" id="A0A7C4BC50"/>
<sequence>MRRGSAYAILYLVLMTLFFIPMHKPFSDTLVSLHSSLLMVYWCALTSISIAMGFRVLNKVMKSDER</sequence>
<protein>
    <submittedName>
        <fullName evidence="2">Uncharacterized protein</fullName>
    </submittedName>
</protein>